<sequence length="332" mass="36320">MRPRAASLSTSTTSFKRRRVLGTASPTTVLDGLSVLSTDGSIPVDCGEGELEDQDISSFLNKDSKLAAETHRTREEDSDPSTSKRPRSERDAAPCTQEAPDVVSDPPPITPNLPVVPSEQPSTPRIGSTVWLHNFPNKVPLYVDTRIVHDPKAESKNLDPLANRRRYYYISFFTSAGIGARSIFRGKAECPSGRHSVKAGIILLKTLTKTRQHATIEWLRFASASSSTPVLLSSNAFTKVPEAWPARTVLQTLLASARGILPGTRLSNYPETLKSSVLNSYARDNILVLCLSAIFRETLRTADLSVQKAYVVEAAQTISEISVELSERVCLL</sequence>
<protein>
    <submittedName>
        <fullName evidence="2">Uncharacterized protein</fullName>
    </submittedName>
</protein>
<dbReference type="OrthoDB" id="10598560at2759"/>
<keyword evidence="3" id="KW-1185">Reference proteome</keyword>
<dbReference type="Proteomes" id="UP000198211">
    <property type="component" value="Unassembled WGS sequence"/>
</dbReference>
<comment type="caution">
    <text evidence="2">The sequence shown here is derived from an EMBL/GenBank/DDBJ whole genome shotgun (WGS) entry which is preliminary data.</text>
</comment>
<reference evidence="3" key="1">
    <citation type="submission" date="2017-03" db="EMBL/GenBank/DDBJ databases">
        <title>Phytopthora megakarya and P. palmivora, two closely related causual agents of cacao black pod achieved similar genome size and gene model numbers by different mechanisms.</title>
        <authorList>
            <person name="Ali S."/>
            <person name="Shao J."/>
            <person name="Larry D.J."/>
            <person name="Kronmiller B."/>
            <person name="Shen D."/>
            <person name="Strem M.D."/>
            <person name="Melnick R.L."/>
            <person name="Guiltinan M.J."/>
            <person name="Tyler B.M."/>
            <person name="Meinhardt L.W."/>
            <person name="Bailey B.A."/>
        </authorList>
    </citation>
    <scope>NUCLEOTIDE SEQUENCE [LARGE SCALE GENOMIC DNA]</scope>
    <source>
        <strain evidence="3">zdho120</strain>
    </source>
</reference>
<organism evidence="2 3">
    <name type="scientific">Phytophthora megakarya</name>
    <dbReference type="NCBI Taxonomy" id="4795"/>
    <lineage>
        <taxon>Eukaryota</taxon>
        <taxon>Sar</taxon>
        <taxon>Stramenopiles</taxon>
        <taxon>Oomycota</taxon>
        <taxon>Peronosporomycetes</taxon>
        <taxon>Peronosporales</taxon>
        <taxon>Peronosporaceae</taxon>
        <taxon>Phytophthora</taxon>
    </lineage>
</organism>
<name>A0A225WEW4_9STRA</name>
<proteinExistence type="predicted"/>
<evidence type="ECO:0000313" key="2">
    <source>
        <dbReference type="EMBL" id="OWZ16266.1"/>
    </source>
</evidence>
<gene>
    <name evidence="2" type="ORF">PHMEG_0009962</name>
</gene>
<feature type="compositionally biased region" description="Basic and acidic residues" evidence="1">
    <location>
        <begin position="62"/>
        <end position="75"/>
    </location>
</feature>
<evidence type="ECO:0000256" key="1">
    <source>
        <dbReference type="SAM" id="MobiDB-lite"/>
    </source>
</evidence>
<accession>A0A225WEW4</accession>
<dbReference type="AlphaFoldDB" id="A0A225WEW4"/>
<evidence type="ECO:0000313" key="3">
    <source>
        <dbReference type="Proteomes" id="UP000198211"/>
    </source>
</evidence>
<dbReference type="EMBL" id="NBNE01000964">
    <property type="protein sequence ID" value="OWZ16266.1"/>
    <property type="molecule type" value="Genomic_DNA"/>
</dbReference>
<feature type="region of interest" description="Disordered" evidence="1">
    <location>
        <begin position="1"/>
        <end position="121"/>
    </location>
</feature>